<evidence type="ECO:0000313" key="4">
    <source>
        <dbReference type="EMBL" id="MPY09691.1"/>
    </source>
</evidence>
<dbReference type="Proteomes" id="UP000326464">
    <property type="component" value="Unassembled WGS sequence"/>
</dbReference>
<reference evidence="5" key="1">
    <citation type="submission" date="2019-07" db="EMBL/GenBank/DDBJ databases">
        <title>Arthrobacter KR32 sp. nov., isolated from mountain cheese made of cows milk.</title>
        <authorList>
            <person name="Flegler A."/>
        </authorList>
    </citation>
    <scope>NUCLEOTIDE SEQUENCE [LARGE SCALE GENOMIC DNA]</scope>
    <source>
        <strain evidence="5">KR32</strain>
    </source>
</reference>
<accession>A0A7X1NMR5</accession>
<dbReference type="Pfam" id="PF02567">
    <property type="entry name" value="PhzC-PhzF"/>
    <property type="match status" value="1"/>
</dbReference>
<name>A0A7X1NMR5_9MICC</name>
<proteinExistence type="inferred from homology"/>
<dbReference type="GO" id="GO:0016853">
    <property type="term" value="F:isomerase activity"/>
    <property type="evidence" value="ECO:0007669"/>
    <property type="project" value="UniProtKB-KW"/>
</dbReference>
<dbReference type="PANTHER" id="PTHR13774">
    <property type="entry name" value="PHENAZINE BIOSYNTHESIS PROTEIN"/>
    <property type="match status" value="1"/>
</dbReference>
<comment type="caution">
    <text evidence="4">The sequence shown here is derived from an EMBL/GenBank/DDBJ whole genome shotgun (WGS) entry which is preliminary data.</text>
</comment>
<dbReference type="InterPro" id="IPR003719">
    <property type="entry name" value="Phenazine_PhzF-like"/>
</dbReference>
<keyword evidence="2" id="KW-0413">Isomerase</keyword>
<dbReference type="EMBL" id="VJXX01000001">
    <property type="protein sequence ID" value="MPY09691.1"/>
    <property type="molecule type" value="Genomic_DNA"/>
</dbReference>
<keyword evidence="5" id="KW-1185">Reference proteome</keyword>
<evidence type="ECO:0000256" key="1">
    <source>
        <dbReference type="ARBA" id="ARBA00008270"/>
    </source>
</evidence>
<evidence type="ECO:0000313" key="5">
    <source>
        <dbReference type="Proteomes" id="UP000326464"/>
    </source>
</evidence>
<gene>
    <name evidence="4" type="ORF">FNH21_02965</name>
</gene>
<dbReference type="AlphaFoldDB" id="A0A7X1NMR5"/>
<dbReference type="GO" id="GO:0005737">
    <property type="term" value="C:cytoplasm"/>
    <property type="evidence" value="ECO:0007669"/>
    <property type="project" value="TreeGrafter"/>
</dbReference>
<feature type="active site" evidence="3">
    <location>
        <position position="44"/>
    </location>
</feature>
<dbReference type="PIRSF" id="PIRSF016184">
    <property type="entry name" value="PhzC_PhzF"/>
    <property type="match status" value="1"/>
</dbReference>
<evidence type="ECO:0000256" key="3">
    <source>
        <dbReference type="PIRSR" id="PIRSR016184-1"/>
    </source>
</evidence>
<evidence type="ECO:0000256" key="2">
    <source>
        <dbReference type="ARBA" id="ARBA00023235"/>
    </source>
</evidence>
<comment type="similarity">
    <text evidence="1">Belongs to the PhzF family.</text>
</comment>
<dbReference type="SUPFAM" id="SSF54506">
    <property type="entry name" value="Diaminopimelate epimerase-like"/>
    <property type="match status" value="1"/>
</dbReference>
<dbReference type="RefSeq" id="WP_152812190.1">
    <property type="nucleotide sequence ID" value="NZ_VJXX01000001.1"/>
</dbReference>
<dbReference type="NCBIfam" id="TIGR00654">
    <property type="entry name" value="PhzF_family"/>
    <property type="match status" value="1"/>
</dbReference>
<sequence>MEILRYAAFTDTPDGGNPAGIVLDADHLEAAEMQAIAAEIGYAESAFVLRRSAGRAQLRYFAPEAEVPFCAHATIATGVALAEREGVGRLLLDAPVGPIDLVTELVDGRLVASLVTVEPRVEGIDGGVRAELLLRLGLGETDLDQSLPVLLSYAGNVHPVVPVRSAAVLRGLDYDFPGLRRLMAAQGWNATVAVVHRRDTLVFDARNPFPPGGVREDPATGSAAASLGAYLRHLGEVSPPATLTVHQGADVGRPSRITVLVPPSGGLTVRGGAVPIVASSIL</sequence>
<protein>
    <submittedName>
        <fullName evidence="4">PhzF family phenazine biosynthesis protein</fullName>
    </submittedName>
</protein>
<dbReference type="Gene3D" id="3.10.310.10">
    <property type="entry name" value="Diaminopimelate Epimerase, Chain A, domain 1"/>
    <property type="match status" value="2"/>
</dbReference>
<dbReference type="OrthoDB" id="9788221at2"/>
<organism evidence="4 5">
    <name type="scientific">Arthrobacter bussei</name>
    <dbReference type="NCBI Taxonomy" id="2594179"/>
    <lineage>
        <taxon>Bacteria</taxon>
        <taxon>Bacillati</taxon>
        <taxon>Actinomycetota</taxon>
        <taxon>Actinomycetes</taxon>
        <taxon>Micrococcales</taxon>
        <taxon>Micrococcaceae</taxon>
        <taxon>Arthrobacter</taxon>
    </lineage>
</organism>
<dbReference type="PANTHER" id="PTHR13774:SF39">
    <property type="entry name" value="BIOSYNTHESIS PROTEIN, PUTATIVE-RELATED"/>
    <property type="match status" value="1"/>
</dbReference>